<dbReference type="GO" id="GO:0005886">
    <property type="term" value="C:plasma membrane"/>
    <property type="evidence" value="ECO:0007669"/>
    <property type="project" value="TreeGrafter"/>
</dbReference>
<accession>A0A564Y921</accession>
<organism evidence="2 3">
    <name type="scientific">Hymenolepis diminuta</name>
    <name type="common">Rat tapeworm</name>
    <dbReference type="NCBI Taxonomy" id="6216"/>
    <lineage>
        <taxon>Eukaryota</taxon>
        <taxon>Metazoa</taxon>
        <taxon>Spiralia</taxon>
        <taxon>Lophotrochozoa</taxon>
        <taxon>Platyhelminthes</taxon>
        <taxon>Cestoda</taxon>
        <taxon>Eucestoda</taxon>
        <taxon>Cyclophyllidea</taxon>
        <taxon>Hymenolepididae</taxon>
        <taxon>Hymenolepis</taxon>
    </lineage>
</organism>
<protein>
    <recommendedName>
        <fullName evidence="4">Ion transport domain-containing protein</fullName>
    </recommendedName>
</protein>
<dbReference type="PANTHER" id="PTHR13800:SF12">
    <property type="entry name" value="TRANSIENT RECEPTOR POTENTIAL CATION CHANNEL SUBFAMILY M MEMBER-LIKE 2"/>
    <property type="match status" value="1"/>
</dbReference>
<dbReference type="AlphaFoldDB" id="A0A564Y921"/>
<gene>
    <name evidence="2" type="ORF">WMSIL1_LOCUS3644</name>
</gene>
<keyword evidence="1" id="KW-0812">Transmembrane</keyword>
<dbReference type="Proteomes" id="UP000321570">
    <property type="component" value="Unassembled WGS sequence"/>
</dbReference>
<evidence type="ECO:0000313" key="2">
    <source>
        <dbReference type="EMBL" id="VUZ43248.1"/>
    </source>
</evidence>
<sequence length="105" mass="12076">MLYPYVTSFNATILKDTFYYPYYRLYGELNLEEAEGIKEDCKGDEGDGITCPVKNPLVPILLAVYMLLAVILLVNLLIAIFSNVFSDIQTKSLQFWKSSKYYLLQ</sequence>
<dbReference type="GO" id="GO:0099604">
    <property type="term" value="F:ligand-gated calcium channel activity"/>
    <property type="evidence" value="ECO:0007669"/>
    <property type="project" value="TreeGrafter"/>
</dbReference>
<evidence type="ECO:0008006" key="4">
    <source>
        <dbReference type="Google" id="ProtNLM"/>
    </source>
</evidence>
<dbReference type="InterPro" id="IPR050927">
    <property type="entry name" value="TRPM"/>
</dbReference>
<name>A0A564Y921_HYMDI</name>
<evidence type="ECO:0000313" key="3">
    <source>
        <dbReference type="Proteomes" id="UP000321570"/>
    </source>
</evidence>
<keyword evidence="3" id="KW-1185">Reference proteome</keyword>
<feature type="non-terminal residue" evidence="2">
    <location>
        <position position="105"/>
    </location>
</feature>
<proteinExistence type="predicted"/>
<keyword evidence="1" id="KW-1133">Transmembrane helix</keyword>
<dbReference type="EMBL" id="CABIJS010000111">
    <property type="protein sequence ID" value="VUZ43248.1"/>
    <property type="molecule type" value="Genomic_DNA"/>
</dbReference>
<dbReference type="PANTHER" id="PTHR13800">
    <property type="entry name" value="TRANSIENT RECEPTOR POTENTIAL CATION CHANNEL, SUBFAMILY M, MEMBER 6"/>
    <property type="match status" value="1"/>
</dbReference>
<feature type="transmembrane region" description="Helical" evidence="1">
    <location>
        <begin position="62"/>
        <end position="85"/>
    </location>
</feature>
<keyword evidence="1" id="KW-0472">Membrane</keyword>
<evidence type="ECO:0000256" key="1">
    <source>
        <dbReference type="SAM" id="Phobius"/>
    </source>
</evidence>
<reference evidence="2 3" key="1">
    <citation type="submission" date="2019-07" db="EMBL/GenBank/DDBJ databases">
        <authorList>
            <person name="Jastrzebski P J."/>
            <person name="Paukszto L."/>
            <person name="Jastrzebski P J."/>
        </authorList>
    </citation>
    <scope>NUCLEOTIDE SEQUENCE [LARGE SCALE GENOMIC DNA]</scope>
    <source>
        <strain evidence="2 3">WMS-il1</strain>
    </source>
</reference>